<accession>A0A2H1V1V0</accession>
<feature type="region of interest" description="Disordered" evidence="1">
    <location>
        <begin position="179"/>
        <end position="221"/>
    </location>
</feature>
<evidence type="ECO:0000256" key="1">
    <source>
        <dbReference type="SAM" id="MobiDB-lite"/>
    </source>
</evidence>
<dbReference type="AlphaFoldDB" id="A0A2H1V1V0"/>
<organism evidence="2">
    <name type="scientific">Spodoptera frugiperda</name>
    <name type="common">Fall armyworm</name>
    <dbReference type="NCBI Taxonomy" id="7108"/>
    <lineage>
        <taxon>Eukaryota</taxon>
        <taxon>Metazoa</taxon>
        <taxon>Ecdysozoa</taxon>
        <taxon>Arthropoda</taxon>
        <taxon>Hexapoda</taxon>
        <taxon>Insecta</taxon>
        <taxon>Pterygota</taxon>
        <taxon>Neoptera</taxon>
        <taxon>Endopterygota</taxon>
        <taxon>Lepidoptera</taxon>
        <taxon>Glossata</taxon>
        <taxon>Ditrysia</taxon>
        <taxon>Noctuoidea</taxon>
        <taxon>Noctuidae</taxon>
        <taxon>Amphipyrinae</taxon>
        <taxon>Spodoptera</taxon>
    </lineage>
</organism>
<feature type="region of interest" description="Disordered" evidence="1">
    <location>
        <begin position="123"/>
        <end position="152"/>
    </location>
</feature>
<sequence>MGRRRHSPAARTSTTKVNLQILIPKIVKFVCKRQGDWAVDSIIKKSLMALTNRSLSASPSLCSTLGFSPVSWKRKKDIKEPQGRQSTPIEMEKRSMAIVLIVNLLGVRVGSCSDCQKHVASPAGTRAHLHSSSTPQSGALSTPSAGTSEERVSLQVNGASDLVSDVLKLSAAVRAEVSVRRRVDRPTERQAERARRQPARRWAGTATRPASATAHSAPRPPELIKAANTAGHADNAALSCVQNSFN</sequence>
<proteinExistence type="predicted"/>
<gene>
    <name evidence="2" type="ORF">SFRICE_029301</name>
</gene>
<feature type="compositionally biased region" description="Polar residues" evidence="1">
    <location>
        <begin position="130"/>
        <end position="147"/>
    </location>
</feature>
<protein>
    <submittedName>
        <fullName evidence="2">SFRICE_029301</fullName>
    </submittedName>
</protein>
<dbReference type="EMBL" id="ODYU01000292">
    <property type="protein sequence ID" value="SOQ34789.1"/>
    <property type="molecule type" value="Genomic_DNA"/>
</dbReference>
<reference evidence="2" key="1">
    <citation type="submission" date="2016-07" db="EMBL/GenBank/DDBJ databases">
        <authorList>
            <person name="Bretaudeau A."/>
        </authorList>
    </citation>
    <scope>NUCLEOTIDE SEQUENCE</scope>
    <source>
        <strain evidence="2">Rice</strain>
        <tissue evidence="2">Whole body</tissue>
    </source>
</reference>
<name>A0A2H1V1V0_SPOFR</name>
<evidence type="ECO:0000313" key="2">
    <source>
        <dbReference type="EMBL" id="SOQ34789.1"/>
    </source>
</evidence>
<feature type="compositionally biased region" description="Basic and acidic residues" evidence="1">
    <location>
        <begin position="179"/>
        <end position="195"/>
    </location>
</feature>